<dbReference type="EMBL" id="CAJHUC010001804">
    <property type="protein sequence ID" value="CAD7702372.1"/>
    <property type="molecule type" value="Genomic_DNA"/>
</dbReference>
<dbReference type="AlphaFoldDB" id="A0A8S1J7Z8"/>
<feature type="region of interest" description="Disordered" evidence="1">
    <location>
        <begin position="1"/>
        <end position="53"/>
    </location>
</feature>
<evidence type="ECO:0000313" key="3">
    <source>
        <dbReference type="Proteomes" id="UP000708148"/>
    </source>
</evidence>
<protein>
    <submittedName>
        <fullName evidence="2">Uncharacterized protein</fullName>
    </submittedName>
</protein>
<keyword evidence="3" id="KW-1185">Reference proteome</keyword>
<evidence type="ECO:0000256" key="1">
    <source>
        <dbReference type="SAM" id="MobiDB-lite"/>
    </source>
</evidence>
<evidence type="ECO:0000313" key="2">
    <source>
        <dbReference type="EMBL" id="CAD7702372.1"/>
    </source>
</evidence>
<dbReference type="Proteomes" id="UP000708148">
    <property type="component" value="Unassembled WGS sequence"/>
</dbReference>
<feature type="compositionally biased region" description="Pro residues" evidence="1">
    <location>
        <begin position="24"/>
        <end position="46"/>
    </location>
</feature>
<comment type="caution">
    <text evidence="2">The sequence shown here is derived from an EMBL/GenBank/DDBJ whole genome shotgun (WGS) entry which is preliminary data.</text>
</comment>
<proteinExistence type="predicted"/>
<reference evidence="2" key="1">
    <citation type="submission" date="2020-12" db="EMBL/GenBank/DDBJ databases">
        <authorList>
            <person name="Iha C."/>
        </authorList>
    </citation>
    <scope>NUCLEOTIDE SEQUENCE</scope>
</reference>
<organism evidence="2 3">
    <name type="scientific">Ostreobium quekettii</name>
    <dbReference type="NCBI Taxonomy" id="121088"/>
    <lineage>
        <taxon>Eukaryota</taxon>
        <taxon>Viridiplantae</taxon>
        <taxon>Chlorophyta</taxon>
        <taxon>core chlorophytes</taxon>
        <taxon>Ulvophyceae</taxon>
        <taxon>TCBD clade</taxon>
        <taxon>Bryopsidales</taxon>
        <taxon>Ostreobineae</taxon>
        <taxon>Ostreobiaceae</taxon>
        <taxon>Ostreobium</taxon>
    </lineage>
</organism>
<sequence length="292" mass="32847">MSAWQVSNIVRFPTKTLPARDTAPPRPSTQPATPAPPPAPPAPSPAPKHGNPLIDLIASAAHDLESRARDRPDGGRTARAAAARVRELARRVEGLLDAGKVRVCEAGGDFDPFEAKRRVQRRRRMAAKRSREEYLRGMIQALRQEEARWLELRQQGEVYREQAKAYMEEHVERPSEADGMIGVSPPQDSGDQFEGEACVEEAIHTAKQRLQLEMEYFKEAEYRTQECKDAAQHAEVKTQQIQDEFARAKFSALSETDPKRILKKMMEGVKLHGCPHNAMMTPKANYQGLMQM</sequence>
<accession>A0A8S1J7Z8</accession>
<name>A0A8S1J7Z8_9CHLO</name>
<gene>
    <name evidence="2" type="ORF">OSTQU699_LOCUS7729</name>
</gene>